<protein>
    <submittedName>
        <fullName evidence="3">Uncharacterized conserved protein</fullName>
    </submittedName>
</protein>
<evidence type="ECO:0000313" key="3">
    <source>
        <dbReference type="EMBL" id="ACU94613.1"/>
    </source>
</evidence>
<dbReference type="KEGG" id="ccu:Ccur_09150"/>
<dbReference type="PANTHER" id="PTHR33434:SF3">
    <property type="entry name" value="DEGV DOMAIN-CONTAINING PROTEIN YITS"/>
    <property type="match status" value="1"/>
</dbReference>
<organism evidence="3 4">
    <name type="scientific">Cryptobacterium curtum (strain ATCC 700683 / DSM 15641 / CCUG 43107 / 12-3)</name>
    <dbReference type="NCBI Taxonomy" id="469378"/>
    <lineage>
        <taxon>Bacteria</taxon>
        <taxon>Bacillati</taxon>
        <taxon>Actinomycetota</taxon>
        <taxon>Coriobacteriia</taxon>
        <taxon>Eggerthellales</taxon>
        <taxon>Eggerthellaceae</taxon>
        <taxon>Cryptobacterium</taxon>
    </lineage>
</organism>
<dbReference type="eggNOG" id="COG1307">
    <property type="taxonomic scope" value="Bacteria"/>
</dbReference>
<keyword evidence="2" id="KW-0446">Lipid-binding</keyword>
<dbReference type="STRING" id="469378.Ccur_09150"/>
<dbReference type="HOGENOM" id="CLU_048251_4_1_11"/>
<dbReference type="NCBIfam" id="TIGR00762">
    <property type="entry name" value="DegV"/>
    <property type="match status" value="1"/>
</dbReference>
<proteinExistence type="predicted"/>
<dbReference type="GO" id="GO:0008289">
    <property type="term" value="F:lipid binding"/>
    <property type="evidence" value="ECO:0007669"/>
    <property type="project" value="UniProtKB-KW"/>
</dbReference>
<evidence type="ECO:0000313" key="4">
    <source>
        <dbReference type="Proteomes" id="UP000000954"/>
    </source>
</evidence>
<name>C7MNX3_CRYCD</name>
<sequence length="309" mass="33820">MAVACNLIFDSCCDLPRTIWDVPGVTMLPFTYTDGEKSYTDDSYESRTPHDFYEWLRAGATPSTSQPSQLEFETAFRKAVTSGIPTVYFSFTRGASGAYEGALAALDRMHAEFGDDIELYVVDTKLGSAPQGLLMVEALRLRERGMTAPEIVNWAQEALYFVQTIFMVEDLTTLHRGGRIPASVAIAGSKLDLKPLLSWDLDGKLAVVGAARGRKKGIKRMVELYQKAHDDGQGGQMVAVGQADAPKDADRLVELLEKENPAAVFLRLNIGPTVGSHVGPGMLALSFWGPDRRESISISDRIANKVRNS</sequence>
<dbReference type="InterPro" id="IPR043168">
    <property type="entry name" value="DegV_C"/>
</dbReference>
<dbReference type="OrthoDB" id="9760324at2"/>
<dbReference type="AlphaFoldDB" id="C7MNX3"/>
<evidence type="ECO:0000256" key="1">
    <source>
        <dbReference type="ARBA" id="ARBA00003238"/>
    </source>
</evidence>
<evidence type="ECO:0000256" key="2">
    <source>
        <dbReference type="ARBA" id="ARBA00023121"/>
    </source>
</evidence>
<dbReference type="Proteomes" id="UP000000954">
    <property type="component" value="Chromosome"/>
</dbReference>
<dbReference type="SUPFAM" id="SSF82549">
    <property type="entry name" value="DAK1/DegV-like"/>
    <property type="match status" value="1"/>
</dbReference>
<comment type="function">
    <text evidence="1">May bind long-chain fatty acids, such as palmitate, and may play a role in lipid transport or fatty acid metabolism.</text>
</comment>
<dbReference type="Gene3D" id="3.30.1180.10">
    <property type="match status" value="1"/>
</dbReference>
<reference evidence="3 4" key="1">
    <citation type="journal article" date="2009" name="Stand. Genomic Sci.">
        <title>Complete genome sequence of Cryptobacterium curtum type strain (12-3).</title>
        <authorList>
            <person name="Mavrommatis K."/>
            <person name="Pukall R."/>
            <person name="Rohde C."/>
            <person name="Chen F."/>
            <person name="Sims D."/>
            <person name="Brettin T."/>
            <person name="Kuske C."/>
            <person name="Detter J.C."/>
            <person name="Han C."/>
            <person name="Lapidus A."/>
            <person name="Copeland A."/>
            <person name="Glavina Del Rio T."/>
            <person name="Nolan M."/>
            <person name="Lucas S."/>
            <person name="Tice H."/>
            <person name="Cheng J.F."/>
            <person name="Bruce D."/>
            <person name="Goodwin L."/>
            <person name="Pitluck S."/>
            <person name="Ovchinnikova G."/>
            <person name="Pati A."/>
            <person name="Ivanova N."/>
            <person name="Chen A."/>
            <person name="Palaniappan K."/>
            <person name="Chain P."/>
            <person name="D'haeseleer P."/>
            <person name="Goker M."/>
            <person name="Bristow J."/>
            <person name="Eisen J.A."/>
            <person name="Markowitz V."/>
            <person name="Hugenholtz P."/>
            <person name="Rohde M."/>
            <person name="Klenk H.P."/>
            <person name="Kyrpides N.C."/>
        </authorList>
    </citation>
    <scope>NUCLEOTIDE SEQUENCE [LARGE SCALE GENOMIC DNA]</scope>
    <source>
        <strain evidence="4">ATCC 700683 / DSM 15641 / 12-3</strain>
    </source>
</reference>
<dbReference type="EMBL" id="CP001682">
    <property type="protein sequence ID" value="ACU94613.1"/>
    <property type="molecule type" value="Genomic_DNA"/>
</dbReference>
<accession>C7MNX3</accession>
<dbReference type="Gene3D" id="3.40.50.10170">
    <property type="match status" value="1"/>
</dbReference>
<dbReference type="InterPro" id="IPR050270">
    <property type="entry name" value="DegV_domain_contain"/>
</dbReference>
<dbReference type="PANTHER" id="PTHR33434">
    <property type="entry name" value="DEGV DOMAIN-CONTAINING PROTEIN DR_1986-RELATED"/>
    <property type="match status" value="1"/>
</dbReference>
<dbReference type="RefSeq" id="WP_012803299.1">
    <property type="nucleotide sequence ID" value="NC_013170.1"/>
</dbReference>
<dbReference type="InterPro" id="IPR003797">
    <property type="entry name" value="DegV"/>
</dbReference>
<dbReference type="PROSITE" id="PS51482">
    <property type="entry name" value="DEGV"/>
    <property type="match status" value="1"/>
</dbReference>
<gene>
    <name evidence="3" type="ordered locus">Ccur_09150</name>
</gene>
<dbReference type="Pfam" id="PF02645">
    <property type="entry name" value="DegV"/>
    <property type="match status" value="1"/>
</dbReference>
<keyword evidence="4" id="KW-1185">Reference proteome</keyword>